<evidence type="ECO:0000256" key="3">
    <source>
        <dbReference type="ARBA" id="ARBA00022723"/>
    </source>
</evidence>
<keyword evidence="2" id="KW-0343">GTPase activation</keyword>
<reference evidence="16" key="1">
    <citation type="submission" date="2024-06" db="UniProtKB">
        <authorList>
            <consortium name="RefSeq"/>
        </authorList>
    </citation>
    <scope>NUCLEOTIDE SEQUENCE [LARGE SCALE GENOMIC DNA]</scope>
</reference>
<dbReference type="SMART" id="SM00252">
    <property type="entry name" value="SH2"/>
    <property type="match status" value="1"/>
</dbReference>
<feature type="domain" description="SH2" evidence="13">
    <location>
        <begin position="68"/>
        <end position="137"/>
    </location>
</feature>
<dbReference type="RefSeq" id="XP_022330020.1">
    <property type="nucleotide sequence ID" value="XM_022474312.1"/>
</dbReference>
<dbReference type="InterPro" id="IPR020454">
    <property type="entry name" value="DAG/PE-bd"/>
</dbReference>
<dbReference type="AlphaFoldDB" id="A0A8B8DQC2"/>
<dbReference type="KEGG" id="cvn:111128593"/>
<dbReference type="InterPro" id="IPR036860">
    <property type="entry name" value="SH2_dom_sf"/>
</dbReference>
<evidence type="ECO:0000259" key="15">
    <source>
        <dbReference type="PROSITE" id="PS50238"/>
    </source>
</evidence>
<dbReference type="GO" id="GO:0008270">
    <property type="term" value="F:zinc ion binding"/>
    <property type="evidence" value="ECO:0007669"/>
    <property type="project" value="UniProtKB-KW"/>
</dbReference>
<evidence type="ECO:0000256" key="6">
    <source>
        <dbReference type="ARBA" id="ARBA00022999"/>
    </source>
</evidence>
<gene>
    <name evidence="17" type="primary">LOC111128593</name>
</gene>
<evidence type="ECO:0000256" key="1">
    <source>
        <dbReference type="ARBA" id="ARBA00004170"/>
    </source>
</evidence>
<dbReference type="FunFam" id="3.30.60.20:FF:000025">
    <property type="entry name" value="Chimaerin"/>
    <property type="match status" value="1"/>
</dbReference>
<dbReference type="CDD" id="cd20806">
    <property type="entry name" value="C1_CHN"/>
    <property type="match status" value="1"/>
</dbReference>
<evidence type="ECO:0000259" key="13">
    <source>
        <dbReference type="PROSITE" id="PS50001"/>
    </source>
</evidence>
<dbReference type="FunFam" id="3.30.505.10:FF:000019">
    <property type="entry name" value="Chimaerin"/>
    <property type="match status" value="1"/>
</dbReference>
<dbReference type="SMART" id="SM00109">
    <property type="entry name" value="C1"/>
    <property type="match status" value="1"/>
</dbReference>
<dbReference type="Pfam" id="PF00620">
    <property type="entry name" value="RhoGAP"/>
    <property type="match status" value="1"/>
</dbReference>
<reference evidence="17" key="2">
    <citation type="submission" date="2025-08" db="UniProtKB">
        <authorList>
            <consortium name="RefSeq"/>
        </authorList>
    </citation>
    <scope>IDENTIFICATION</scope>
    <source>
        <tissue evidence="17">Whole sample</tissue>
    </source>
</reference>
<evidence type="ECO:0000259" key="14">
    <source>
        <dbReference type="PROSITE" id="PS50081"/>
    </source>
</evidence>
<dbReference type="PROSITE" id="PS50001">
    <property type="entry name" value="SH2"/>
    <property type="match status" value="1"/>
</dbReference>
<dbReference type="SMART" id="SM00324">
    <property type="entry name" value="RhoGAP"/>
    <property type="match status" value="1"/>
</dbReference>
<dbReference type="OrthoDB" id="3196451at2759"/>
<dbReference type="FunFam" id="1.10.555.10:FF:000005">
    <property type="entry name" value="Chimaerin"/>
    <property type="match status" value="1"/>
</dbReference>
<comment type="subcellular location">
    <subcellularLocation>
        <location evidence="1">Membrane</location>
        <topology evidence="1">Peripheral membrane protein</topology>
    </subcellularLocation>
</comment>
<feature type="domain" description="Rho-GAP" evidence="15">
    <location>
        <begin position="292"/>
        <end position="485"/>
    </location>
</feature>
<evidence type="ECO:0000256" key="2">
    <source>
        <dbReference type="ARBA" id="ARBA00022468"/>
    </source>
</evidence>
<dbReference type="Gene3D" id="1.10.555.10">
    <property type="entry name" value="Rho GTPase activation protein"/>
    <property type="match status" value="1"/>
</dbReference>
<feature type="domain" description="Phorbol-ester/DAG-type" evidence="14">
    <location>
        <begin position="229"/>
        <end position="279"/>
    </location>
</feature>
<dbReference type="Pfam" id="PF00130">
    <property type="entry name" value="C1_1"/>
    <property type="match status" value="1"/>
</dbReference>
<feature type="region of interest" description="Disordered" evidence="12">
    <location>
        <begin position="179"/>
        <end position="210"/>
    </location>
</feature>
<dbReference type="Proteomes" id="UP000694844">
    <property type="component" value="Chromosome 1"/>
</dbReference>
<evidence type="ECO:0000256" key="8">
    <source>
        <dbReference type="ARBA" id="ARBA00073081"/>
    </source>
</evidence>
<dbReference type="InterPro" id="IPR000980">
    <property type="entry name" value="SH2"/>
</dbReference>
<dbReference type="PROSITE" id="PS00479">
    <property type="entry name" value="ZF_DAG_PE_1"/>
    <property type="match status" value="1"/>
</dbReference>
<evidence type="ECO:0000256" key="7">
    <source>
        <dbReference type="ARBA" id="ARBA00023136"/>
    </source>
</evidence>
<keyword evidence="16" id="KW-1185">Reference proteome</keyword>
<dbReference type="GO" id="GO:0005096">
    <property type="term" value="F:GTPase activator activity"/>
    <property type="evidence" value="ECO:0007669"/>
    <property type="project" value="UniProtKB-KW"/>
</dbReference>
<feature type="compositionally biased region" description="Polar residues" evidence="12">
    <location>
        <begin position="194"/>
        <end position="210"/>
    </location>
</feature>
<dbReference type="SUPFAM" id="SSF55550">
    <property type="entry name" value="SH2 domain"/>
    <property type="match status" value="1"/>
</dbReference>
<dbReference type="InterPro" id="IPR008936">
    <property type="entry name" value="Rho_GTPase_activation_prot"/>
</dbReference>
<dbReference type="CDD" id="cd10352">
    <property type="entry name" value="SH2_a2chimerin_b2chimerin"/>
    <property type="match status" value="1"/>
</dbReference>
<keyword evidence="5" id="KW-0862">Zinc</keyword>
<dbReference type="PROSITE" id="PS50238">
    <property type="entry name" value="RHOGAP"/>
    <property type="match status" value="1"/>
</dbReference>
<evidence type="ECO:0000256" key="10">
    <source>
        <dbReference type="ARBA" id="ARBA00077047"/>
    </source>
</evidence>
<dbReference type="GeneID" id="111128593"/>
<dbReference type="GO" id="GO:0016020">
    <property type="term" value="C:membrane"/>
    <property type="evidence" value="ECO:0007669"/>
    <property type="project" value="UniProtKB-SubCell"/>
</dbReference>
<keyword evidence="7" id="KW-0472">Membrane</keyword>
<dbReference type="Gene3D" id="3.30.60.20">
    <property type="match status" value="1"/>
</dbReference>
<dbReference type="PRINTS" id="PR00008">
    <property type="entry name" value="DAGPEDOMAIN"/>
</dbReference>
<dbReference type="InterPro" id="IPR002219">
    <property type="entry name" value="PKC_DAG/PE"/>
</dbReference>
<proteinExistence type="predicted"/>
<name>A0A8B8DQC2_CRAVI</name>
<keyword evidence="3" id="KW-0479">Metal-binding</keyword>
<dbReference type="GO" id="GO:0007165">
    <property type="term" value="P:signal transduction"/>
    <property type="evidence" value="ECO:0007669"/>
    <property type="project" value="InterPro"/>
</dbReference>
<evidence type="ECO:0000313" key="17">
    <source>
        <dbReference type="RefSeq" id="XP_022330020.1"/>
    </source>
</evidence>
<evidence type="ECO:0000256" key="11">
    <source>
        <dbReference type="PROSITE-ProRule" id="PRU00191"/>
    </source>
</evidence>
<dbReference type="InterPro" id="IPR051854">
    <property type="entry name" value="Rho-type_GAP"/>
</dbReference>
<protein>
    <recommendedName>
        <fullName evidence="8">Beta-chimaerin</fullName>
    </recommendedName>
    <alternativeName>
        <fullName evidence="9">Beta-chimerin</fullName>
    </alternativeName>
    <alternativeName>
        <fullName evidence="10">Rho GTPase-activating protein 3</fullName>
    </alternativeName>
</protein>
<organism evidence="16 17">
    <name type="scientific">Crassostrea virginica</name>
    <name type="common">Eastern oyster</name>
    <dbReference type="NCBI Taxonomy" id="6565"/>
    <lineage>
        <taxon>Eukaryota</taxon>
        <taxon>Metazoa</taxon>
        <taxon>Spiralia</taxon>
        <taxon>Lophotrochozoa</taxon>
        <taxon>Mollusca</taxon>
        <taxon>Bivalvia</taxon>
        <taxon>Autobranchia</taxon>
        <taxon>Pteriomorphia</taxon>
        <taxon>Ostreida</taxon>
        <taxon>Ostreoidea</taxon>
        <taxon>Ostreidae</taxon>
        <taxon>Crassostrea</taxon>
    </lineage>
</organism>
<dbReference type="InterPro" id="IPR035840">
    <property type="entry name" value="Chimaerin_SH2"/>
</dbReference>
<dbReference type="InterPro" id="IPR046349">
    <property type="entry name" value="C1-like_sf"/>
</dbReference>
<dbReference type="PANTHER" id="PTHR46075:SF2">
    <property type="entry name" value="RHO GTPASE ACTIVATING PROTEIN AT 5A, ISOFORM A"/>
    <property type="match status" value="1"/>
</dbReference>
<dbReference type="PROSITE" id="PS50081">
    <property type="entry name" value="ZF_DAG_PE_2"/>
    <property type="match status" value="1"/>
</dbReference>
<evidence type="ECO:0000256" key="9">
    <source>
        <dbReference type="ARBA" id="ARBA00076015"/>
    </source>
</evidence>
<accession>A0A8B8DQC2</accession>
<evidence type="ECO:0000256" key="5">
    <source>
        <dbReference type="ARBA" id="ARBA00022833"/>
    </source>
</evidence>
<evidence type="ECO:0000313" key="16">
    <source>
        <dbReference type="Proteomes" id="UP000694844"/>
    </source>
</evidence>
<dbReference type="PANTHER" id="PTHR46075">
    <property type="entry name" value="CHIMERIN FAMILY MEMBER"/>
    <property type="match status" value="1"/>
</dbReference>
<keyword evidence="6 11" id="KW-0727">SH2 domain</keyword>
<dbReference type="Gene3D" id="3.30.505.10">
    <property type="entry name" value="SH2 domain"/>
    <property type="match status" value="1"/>
</dbReference>
<evidence type="ECO:0000256" key="4">
    <source>
        <dbReference type="ARBA" id="ARBA00022771"/>
    </source>
</evidence>
<keyword evidence="4" id="KW-0863">Zinc-finger</keyword>
<sequence>MYRVTVNEEGEEDDKRHDYITVLSDGGESKPLPTWKTYLYTLQLQAPKPKKIVCQREIPGKPTFYGKEFHGNITREEADRLLASEGDGGYLVRKSERAADAYTLAIRFDNQTKNYKLYFDGQHYVGDKRFDTVHDLVADGLIHFYVELKASDYIASLSNESNYAESPYLAYTDKRKRLHRSRKSAHSKRLDFGDQSQEGSSGSANGSVPQQYLDDELDSIDDVEKYEKAHNFKTQNFIGLHWCDFCANFMWGLIAQGVKCLDCGFEAHKKCSEKVPNDCLPDIKFVKNLFGADLTTVVKARNTPIPVVVEKCIKEIESRGLETEGLYRIAGLHDEVESIRMAFDKDGENTVINEAKYDDINSITSVLKLYFRLLPIPLITFEAYRIILDTMKQDEPRSRNQIIKLKEGLSKLPPAHYQTLRFLLAHLNRVTEKKSSNMMGSDNLAIVFAPTLMRCPEPDPMVSLMNAQFEQKALETLLVKFRDLFSRMSTTQNFEASSKRPSFDALRITDQPPHFDKV</sequence>
<dbReference type="Pfam" id="PF00017">
    <property type="entry name" value="SH2"/>
    <property type="match status" value="1"/>
</dbReference>
<dbReference type="InterPro" id="IPR000198">
    <property type="entry name" value="RhoGAP_dom"/>
</dbReference>
<evidence type="ECO:0000256" key="12">
    <source>
        <dbReference type="SAM" id="MobiDB-lite"/>
    </source>
</evidence>
<dbReference type="SUPFAM" id="SSF48350">
    <property type="entry name" value="GTPase activation domain, GAP"/>
    <property type="match status" value="1"/>
</dbReference>
<dbReference type="SUPFAM" id="SSF57889">
    <property type="entry name" value="Cysteine-rich domain"/>
    <property type="match status" value="1"/>
</dbReference>